<dbReference type="FunFam" id="3.90.228.10:FF:000019">
    <property type="entry name" value="Poly [ADP-ribose] polymerase"/>
    <property type="match status" value="1"/>
</dbReference>
<keyword evidence="9" id="KW-0863">Zinc-finger</keyword>
<feature type="domain" description="PARP catalytic" evidence="20">
    <location>
        <begin position="2216"/>
        <end position="2435"/>
    </location>
</feature>
<proteinExistence type="inferred from homology"/>
<dbReference type="Pfam" id="PF00644">
    <property type="entry name" value="PARP"/>
    <property type="match status" value="1"/>
</dbReference>
<feature type="compositionally biased region" description="Acidic residues" evidence="19">
    <location>
        <begin position="1753"/>
        <end position="1762"/>
    </location>
</feature>
<dbReference type="Pfam" id="PF12796">
    <property type="entry name" value="Ank_2"/>
    <property type="match status" value="4"/>
</dbReference>
<dbReference type="CDD" id="cd01437">
    <property type="entry name" value="parp_like"/>
    <property type="match status" value="1"/>
</dbReference>
<dbReference type="PROSITE" id="PS50297">
    <property type="entry name" value="ANK_REP_REGION"/>
    <property type="match status" value="7"/>
</dbReference>
<dbReference type="InterPro" id="IPR002110">
    <property type="entry name" value="Ankyrin_rpt"/>
</dbReference>
<feature type="repeat" description="ANK" evidence="17">
    <location>
        <begin position="684"/>
        <end position="716"/>
    </location>
</feature>
<evidence type="ECO:0000256" key="1">
    <source>
        <dbReference type="ARBA" id="ARBA00004123"/>
    </source>
</evidence>
<evidence type="ECO:0000256" key="18">
    <source>
        <dbReference type="RuleBase" id="RU362114"/>
    </source>
</evidence>
<feature type="compositionally biased region" description="Basic residues" evidence="19">
    <location>
        <begin position="244"/>
        <end position="257"/>
    </location>
</feature>
<keyword evidence="14" id="KW-0539">Nucleus</keyword>
<dbReference type="InterPro" id="IPR036616">
    <property type="entry name" value="Poly(ADP-ribose)pol_reg_dom_sf"/>
</dbReference>
<keyword evidence="11 18" id="KW-0520">NAD</keyword>
<dbReference type="SMART" id="SM00248">
    <property type="entry name" value="ANK"/>
    <property type="match status" value="24"/>
</dbReference>
<dbReference type="SUPFAM" id="SSF48403">
    <property type="entry name" value="Ankyrin repeat"/>
    <property type="match status" value="3"/>
</dbReference>
<feature type="region of interest" description="Disordered" evidence="19">
    <location>
        <begin position="213"/>
        <end position="232"/>
    </location>
</feature>
<feature type="domain" description="PARP alpha-helical" evidence="21">
    <location>
        <begin position="2073"/>
        <end position="2206"/>
    </location>
</feature>
<keyword evidence="2 18" id="KW-0328">Glycosyltransferase</keyword>
<evidence type="ECO:0000256" key="8">
    <source>
        <dbReference type="ARBA" id="ARBA00022765"/>
    </source>
</evidence>
<feature type="compositionally biased region" description="Acidic residues" evidence="19">
    <location>
        <begin position="1688"/>
        <end position="1746"/>
    </location>
</feature>
<dbReference type="GO" id="GO:0005730">
    <property type="term" value="C:nucleolus"/>
    <property type="evidence" value="ECO:0007669"/>
    <property type="project" value="TreeGrafter"/>
</dbReference>
<evidence type="ECO:0000259" key="21">
    <source>
        <dbReference type="PROSITE" id="PS51060"/>
    </source>
</evidence>
<protein>
    <recommendedName>
        <fullName evidence="18">Poly [ADP-ribose] polymerase</fullName>
        <shortName evidence="18">PARP</shortName>
        <ecNumber evidence="18">2.4.2.-</ecNumber>
    </recommendedName>
</protein>
<keyword evidence="17" id="KW-0040">ANK repeat</keyword>
<dbReference type="InterPro" id="IPR036770">
    <property type="entry name" value="Ankyrin_rpt-contain_sf"/>
</dbReference>
<dbReference type="GO" id="GO:0003950">
    <property type="term" value="F:NAD+ poly-ADP-ribosyltransferase activity"/>
    <property type="evidence" value="ECO:0007669"/>
    <property type="project" value="UniProtKB-UniRule"/>
</dbReference>
<feature type="compositionally biased region" description="Basic residues" evidence="19">
    <location>
        <begin position="213"/>
        <end position="224"/>
    </location>
</feature>
<comment type="similarity">
    <text evidence="15">Belongs to the ARTD/PARP family.</text>
</comment>
<comment type="catalytic activity">
    <reaction evidence="16">
        <text>NAD(+) + (ADP-D-ribosyl)n-acceptor = nicotinamide + (ADP-D-ribosyl)n+1-acceptor + H(+).</text>
        <dbReference type="EC" id="2.4.2.30"/>
    </reaction>
</comment>
<keyword evidence="6" id="KW-0677">Repeat</keyword>
<comment type="subcellular location">
    <subcellularLocation>
        <location evidence="1">Nucleus</location>
    </subcellularLocation>
</comment>
<dbReference type="GO" id="GO:1990404">
    <property type="term" value="F:NAD+-protein mono-ADP-ribosyltransferase activity"/>
    <property type="evidence" value="ECO:0007669"/>
    <property type="project" value="TreeGrafter"/>
</dbReference>
<dbReference type="FunFam" id="2.20.140.10:FF:000002">
    <property type="entry name" value="Poly [ADP-ribose] polymerase"/>
    <property type="match status" value="1"/>
</dbReference>
<dbReference type="PROSITE" id="PS51059">
    <property type="entry name" value="PARP_CATALYTIC"/>
    <property type="match status" value="1"/>
</dbReference>
<keyword evidence="4" id="KW-0548">Nucleotidyltransferase</keyword>
<dbReference type="GO" id="GO:0003677">
    <property type="term" value="F:DNA binding"/>
    <property type="evidence" value="ECO:0007669"/>
    <property type="project" value="UniProtKB-KW"/>
</dbReference>
<dbReference type="EMBL" id="OV696689">
    <property type="protein sequence ID" value="CAH1263194.1"/>
    <property type="molecule type" value="Genomic_DNA"/>
</dbReference>
<evidence type="ECO:0000256" key="14">
    <source>
        <dbReference type="ARBA" id="ARBA00023242"/>
    </source>
</evidence>
<evidence type="ECO:0000256" key="7">
    <source>
        <dbReference type="ARBA" id="ARBA00022763"/>
    </source>
</evidence>
<evidence type="ECO:0000256" key="6">
    <source>
        <dbReference type="ARBA" id="ARBA00022737"/>
    </source>
</evidence>
<accession>A0A8J9ZTA8</accession>
<dbReference type="GO" id="GO:0008270">
    <property type="term" value="F:zinc ion binding"/>
    <property type="evidence" value="ECO:0007669"/>
    <property type="project" value="UniProtKB-KW"/>
</dbReference>
<dbReference type="Gene3D" id="1.25.40.20">
    <property type="entry name" value="Ankyrin repeat-containing domain"/>
    <property type="match status" value="7"/>
</dbReference>
<evidence type="ECO:0000256" key="10">
    <source>
        <dbReference type="ARBA" id="ARBA00022833"/>
    </source>
</evidence>
<name>A0A8J9ZTA8_BRALA</name>
<feature type="repeat" description="ANK" evidence="17">
    <location>
        <begin position="1206"/>
        <end position="1244"/>
    </location>
</feature>
<feature type="region of interest" description="Disordered" evidence="19">
    <location>
        <begin position="244"/>
        <end position="265"/>
    </location>
</feature>
<dbReference type="InterPro" id="IPR050800">
    <property type="entry name" value="ARTD/PARP"/>
</dbReference>
<dbReference type="FunFam" id="1.20.142.10:FF:000002">
    <property type="entry name" value="Poly [ADP-ribose] polymerase"/>
    <property type="match status" value="1"/>
</dbReference>
<dbReference type="InterPro" id="IPR004102">
    <property type="entry name" value="Poly(ADP-ribose)pol_reg_dom"/>
</dbReference>
<dbReference type="PROSITE" id="PS51977">
    <property type="entry name" value="WGR"/>
    <property type="match status" value="1"/>
</dbReference>
<feature type="domain" description="WGR" evidence="22">
    <location>
        <begin position="1944"/>
        <end position="2045"/>
    </location>
</feature>
<dbReference type="OrthoDB" id="2017365at2759"/>
<keyword evidence="13" id="KW-0234">DNA repair</keyword>
<evidence type="ECO:0000256" key="17">
    <source>
        <dbReference type="PROSITE-ProRule" id="PRU00023"/>
    </source>
</evidence>
<evidence type="ECO:0000259" key="20">
    <source>
        <dbReference type="PROSITE" id="PS51059"/>
    </source>
</evidence>
<evidence type="ECO:0000256" key="16">
    <source>
        <dbReference type="ARBA" id="ARBA00033987"/>
    </source>
</evidence>
<feature type="region of interest" description="Disordered" evidence="19">
    <location>
        <begin position="1659"/>
        <end position="1768"/>
    </location>
</feature>
<keyword evidence="10" id="KW-0862">Zinc</keyword>
<dbReference type="GO" id="GO:0016779">
    <property type="term" value="F:nucleotidyltransferase activity"/>
    <property type="evidence" value="ECO:0007669"/>
    <property type="project" value="UniProtKB-KW"/>
</dbReference>
<dbReference type="Gene3D" id="3.90.228.10">
    <property type="match status" value="1"/>
</dbReference>
<feature type="repeat" description="ANK" evidence="17">
    <location>
        <begin position="1290"/>
        <end position="1322"/>
    </location>
</feature>
<dbReference type="PROSITE" id="PS50088">
    <property type="entry name" value="ANK_REPEAT"/>
    <property type="match status" value="10"/>
</dbReference>
<keyword evidence="5" id="KW-0479">Metal-binding</keyword>
<evidence type="ECO:0000313" key="24">
    <source>
        <dbReference type="Proteomes" id="UP000838412"/>
    </source>
</evidence>
<feature type="repeat" description="ANK" evidence="17">
    <location>
        <begin position="1323"/>
        <end position="1350"/>
    </location>
</feature>
<feature type="repeat" description="ANK" evidence="17">
    <location>
        <begin position="717"/>
        <end position="749"/>
    </location>
</feature>
<dbReference type="Pfam" id="PF13637">
    <property type="entry name" value="Ank_4"/>
    <property type="match status" value="1"/>
</dbReference>
<dbReference type="PANTHER" id="PTHR10459:SF108">
    <property type="entry name" value="POLY [ADP-RIBOSE] POLYMERASE"/>
    <property type="match status" value="1"/>
</dbReference>
<keyword evidence="12" id="KW-0238">DNA-binding</keyword>
<evidence type="ECO:0000256" key="3">
    <source>
        <dbReference type="ARBA" id="ARBA00022679"/>
    </source>
</evidence>
<evidence type="ECO:0000256" key="9">
    <source>
        <dbReference type="ARBA" id="ARBA00022771"/>
    </source>
</evidence>
<dbReference type="Gene3D" id="2.20.140.10">
    <property type="entry name" value="WGR domain"/>
    <property type="match status" value="1"/>
</dbReference>
<dbReference type="Pfam" id="PF05406">
    <property type="entry name" value="WGR"/>
    <property type="match status" value="1"/>
</dbReference>
<dbReference type="Pfam" id="PF02877">
    <property type="entry name" value="PARP_reg"/>
    <property type="match status" value="1"/>
</dbReference>
<evidence type="ECO:0000313" key="23">
    <source>
        <dbReference type="EMBL" id="CAH1263194.1"/>
    </source>
</evidence>
<dbReference type="GO" id="GO:0006302">
    <property type="term" value="P:double-strand break repair"/>
    <property type="evidence" value="ECO:0007669"/>
    <property type="project" value="TreeGrafter"/>
</dbReference>
<feature type="repeat" description="ANK" evidence="17">
    <location>
        <begin position="750"/>
        <end position="782"/>
    </location>
</feature>
<dbReference type="InterPro" id="IPR008893">
    <property type="entry name" value="WGR_domain"/>
</dbReference>
<evidence type="ECO:0000256" key="2">
    <source>
        <dbReference type="ARBA" id="ARBA00022676"/>
    </source>
</evidence>
<reference evidence="23" key="1">
    <citation type="submission" date="2022-01" db="EMBL/GenBank/DDBJ databases">
        <authorList>
            <person name="Braso-Vives M."/>
        </authorList>
    </citation>
    <scope>NUCLEOTIDE SEQUENCE</scope>
</reference>
<evidence type="ECO:0000256" key="5">
    <source>
        <dbReference type="ARBA" id="ARBA00022723"/>
    </source>
</evidence>
<evidence type="ECO:0000256" key="4">
    <source>
        <dbReference type="ARBA" id="ARBA00022695"/>
    </source>
</evidence>
<dbReference type="Gene3D" id="1.20.142.10">
    <property type="entry name" value="Poly(ADP-ribose) polymerase, regulatory domain"/>
    <property type="match status" value="1"/>
</dbReference>
<dbReference type="InterPro" id="IPR036930">
    <property type="entry name" value="WGR_dom_sf"/>
</dbReference>
<dbReference type="CDD" id="cd07997">
    <property type="entry name" value="WGR_PARP"/>
    <property type="match status" value="1"/>
</dbReference>
<feature type="compositionally biased region" description="Basic and acidic residues" evidence="19">
    <location>
        <begin position="286"/>
        <end position="310"/>
    </location>
</feature>
<feature type="repeat" description="ANK" evidence="17">
    <location>
        <begin position="648"/>
        <end position="680"/>
    </location>
</feature>
<dbReference type="InterPro" id="IPR012317">
    <property type="entry name" value="Poly(ADP-ribose)pol_cat_dom"/>
</dbReference>
<dbReference type="Pfam" id="PF00023">
    <property type="entry name" value="Ank"/>
    <property type="match status" value="2"/>
</dbReference>
<feature type="repeat" description="ANK" evidence="17">
    <location>
        <begin position="911"/>
        <end position="943"/>
    </location>
</feature>
<feature type="repeat" description="ANK" evidence="17">
    <location>
        <begin position="1168"/>
        <end position="1205"/>
    </location>
</feature>
<evidence type="ECO:0000256" key="12">
    <source>
        <dbReference type="ARBA" id="ARBA00023125"/>
    </source>
</evidence>
<evidence type="ECO:0000256" key="19">
    <source>
        <dbReference type="SAM" id="MobiDB-lite"/>
    </source>
</evidence>
<dbReference type="SUPFAM" id="SSF142921">
    <property type="entry name" value="WGR domain-like"/>
    <property type="match status" value="1"/>
</dbReference>
<sequence>MRRRTSVANMDLSKKGHHSTVGLEAKSSTHKRGVTDSSNDGPAKRLRTKPPKVEPFYTLGVKEEEAAQPSTSGASTGAINKILYFYKGEYIAVRNDEGSFYLCEASQNIYNTSKTFKVRWLEVEDAPNIYRKSYYDNIELESIITHVKLQRMEKDKYVLPQAEILKTKKILRRAITGIAEDDEDVVLDVKEEEEDETVTPKKTRVKAKLKAKKTKAPIRTRAKKVAPPAVKRGKAAVKKAIAKVTKRGKSAAKKGKPSKAPAKQTATMIKEELLKKLGKGGPLLGPDKKLTPRPDMKVPERDPSFEERSSSSHLLPQKQSIRAVLLNDMKLLRSLIADTKNIPTVYDALRSVDMSVDAVMYAIRNRNKDAIKLFGDHMKKISEPRCSRPYSLLKHQGTGRYNWYSLGHAVRNISMSRGSKEGNNAFTKDISDGLDDYTESYAKEVLQTGAPKDLLDLCIAVIPDFKDQLFDNIYLAVRAGHRKLAGKLVEMAEKGGGYGFNQLHKEVLLFDKQELTTFRAVSVKKKPYGNQVMTPLHCAAINPNPKYLQKLLAMCPEYGLTDKTGRKPIHYAAACEGSGPLEFLLSRGMSAEDGDNQANTALVIAAENGRANNVDLILKKLKQQAKDAGEDADAKAAYISLVQRANRQSFAAIHLAAKGGHGNVVKILHKHGANLDQALSAGKNKVTPLMLASAQGHLGTVKVLVEIGATVEKRDKLKRTALTHAAMNGHYPVMAFLLRMGADPNSVDTSGNSVAHYAAGYGWWHCLKLLLKVGADPNKPNDWKVTPVGIAVLKGNADCADLLLDLKGPDGQPLADVNFKDEKGLTLVAMLAASPLSTGLPQQICYLIKRNADITIPDLEGWTPLHYLAQNPIKSGSYNRAEVDKGKADMSLEIANILLDKGADPSVTTASGKTPIMLAIEQFNVGLVRLMVKRGGTISASSVTEDKDTTLHLLAKNCMLEDLTEILKVLVEQGEEVKAALVSQATQVNNHGCTPLLSCTRAYAEFEPRGMKDEALRKAYENGRTMMKMLIDLCESDINAQVKSEKHKKENECTTAVHFMVKAKDPLAKIDGDWSEAPGLQTLLKYKPKLDVVDKKGRSPLVIAILQKKTKCIELLVDSGADINMRAHDLKEDGMAYPILLATRQKLQGVVAMLAKKGANVNSIDERDKRTALHVAVSESTITELEFALLDTLLDAGADVDAVDEKQRTPLHIAVNANSGSTDSTAEVEEKLLEKGAKPDVRDIRGRIPLHYAFVKIKDHQNKTATDPIEVTTTLTVAMNGKGIDTADEFGQTPLHRAALRGATICCLHLVEKGADIDKKDLEGNSPLSLAIKGGHISCTIMLIQKGADIISHVVTVPPPPPAPEKNPTWVWKPLIKQPPKVQKDSLFCAVVERGWQGVTYIMLDRLLACKLPFFVAIEGALHAMKYRLVLTLMKKVREDVKLQTTNTKQQNLLHVLSLNAPGDDTTDLPAKVGEVLIQRGVALRAQDEHGCTPLTYAAVSQNVSLCKLFLEKKPEIAKALLVMPDKKGRTPLAALLWENVILDRTLEILKLFLDCGASLNILSDFPRVDYLSIQHQTVEGTVEEYYNGNMATVKTTPLMRVINVHAIKAERLMLRNEADVNLKDAEGRTAIMHTVRENDINLVRLLLDPNYVEEPVKLPGLKKTQSNASARGGTRRRPLAFGLQQQNEDEDEEEDMDEDEEEEEEEEEEEDMDDNMEDGMDNEEEMDMDEEEEEEEEDNVDDEDYVPSGTENSEESQESQEQEAVRNNGRAMHKAAGGLAPAKELVMNKADTVLVTKLDNYIKPDLGAMDNKGWTVVHHLVQPMEYGSYENVEILELLHKEGAPLDVKDKAGKTPLDYALGLGYMKLAEALNRLLGVTGTLTPAPKSTDWDDGMAWDGPPSDFRQDAEEVLTWVEQQERERRQKEGQELVALVDNHSDVEAGTGAVLLDPELNLPYDMLGTKVDVQYGKYGMNNFYKMQVIHQKGKDMYILMNRWGRVGDSGQFQRTPFLKAEDAVKEFCKIFKAKTGNNWKDVKNFQKQHKKYHLVPLAEQAHCRKEAANISINLKDQALPSKLQDKVKGFMEELTNLRTISDSMRSTGVDQAMMPFGRLRKEAMEEGMKILGEIKKVVEKADEQQKETFPDAEQYQEDMEKVAELSNKYYQLIPPGNYSHEKIGAMVDQRAIKREYDKLSSLMDLEVASKVLVGAHHKREEVNALDYVYRAIGCQIQLVDQESNEAQYILRYIHNTDKNANVKAIFRLARPGETERLSSCGVGNSQLLFHGTSPTNLISILHKGLLVAPPEAPASGYMFGKGIYFADQFSKSESYCYDFGSERRTKFMLLCEVALGNHQDLYDATYMEKPPEGFHSTKGVGRKEPHPAGNVTVQQGVTIPLGETVDTPPPSEERRYWYLPNNEYIVYDPAQVRLRYLIQFKE</sequence>
<feature type="region of interest" description="Disordered" evidence="19">
    <location>
        <begin position="278"/>
        <end position="313"/>
    </location>
</feature>
<keyword evidence="3 18" id="KW-0808">Transferase</keyword>
<keyword evidence="8" id="KW-0013">ADP-ribosylation</keyword>
<dbReference type="PANTHER" id="PTHR10459">
    <property type="entry name" value="DNA LIGASE"/>
    <property type="match status" value="1"/>
</dbReference>
<dbReference type="GO" id="GO:0070212">
    <property type="term" value="P:protein poly-ADP-ribosylation"/>
    <property type="evidence" value="ECO:0007669"/>
    <property type="project" value="TreeGrafter"/>
</dbReference>
<dbReference type="SUPFAM" id="SSF47587">
    <property type="entry name" value="Domain of poly(ADP-ribose) polymerase"/>
    <property type="match status" value="1"/>
</dbReference>
<feature type="repeat" description="ANK" evidence="17">
    <location>
        <begin position="1096"/>
        <end position="1128"/>
    </location>
</feature>
<keyword evidence="24" id="KW-1185">Reference proteome</keyword>
<dbReference type="SMART" id="SM00773">
    <property type="entry name" value="WGR"/>
    <property type="match status" value="1"/>
</dbReference>
<gene>
    <name evidence="23" type="primary">PARP1</name>
    <name evidence="23" type="ORF">BLAG_LOCUS17963</name>
</gene>
<dbReference type="SUPFAM" id="SSF56399">
    <property type="entry name" value="ADP-ribosylation"/>
    <property type="match status" value="1"/>
</dbReference>
<evidence type="ECO:0000256" key="13">
    <source>
        <dbReference type="ARBA" id="ARBA00023204"/>
    </source>
</evidence>
<dbReference type="Proteomes" id="UP000838412">
    <property type="component" value="Chromosome 4"/>
</dbReference>
<organism evidence="23 24">
    <name type="scientific">Branchiostoma lanceolatum</name>
    <name type="common">Common lancelet</name>
    <name type="synonym">Amphioxus lanceolatum</name>
    <dbReference type="NCBI Taxonomy" id="7740"/>
    <lineage>
        <taxon>Eukaryota</taxon>
        <taxon>Metazoa</taxon>
        <taxon>Chordata</taxon>
        <taxon>Cephalochordata</taxon>
        <taxon>Leptocardii</taxon>
        <taxon>Amphioxiformes</taxon>
        <taxon>Branchiostomatidae</taxon>
        <taxon>Branchiostoma</taxon>
    </lineage>
</organism>
<evidence type="ECO:0000256" key="11">
    <source>
        <dbReference type="ARBA" id="ARBA00023027"/>
    </source>
</evidence>
<evidence type="ECO:0000256" key="15">
    <source>
        <dbReference type="ARBA" id="ARBA00024347"/>
    </source>
</evidence>
<dbReference type="EC" id="2.4.2.-" evidence="18"/>
<feature type="region of interest" description="Disordered" evidence="19">
    <location>
        <begin position="1"/>
        <end position="50"/>
    </location>
</feature>
<dbReference type="PROSITE" id="PS51060">
    <property type="entry name" value="PARP_ALPHA_HD"/>
    <property type="match status" value="1"/>
</dbReference>
<evidence type="ECO:0000259" key="22">
    <source>
        <dbReference type="PROSITE" id="PS51977"/>
    </source>
</evidence>
<keyword evidence="7" id="KW-0227">DNA damage</keyword>